<accession>A0ABS8RMW1</accession>
<name>A0ABS8RMW1_DATST</name>
<organism evidence="1 2">
    <name type="scientific">Datura stramonium</name>
    <name type="common">Jimsonweed</name>
    <name type="synonym">Common thornapple</name>
    <dbReference type="NCBI Taxonomy" id="4076"/>
    <lineage>
        <taxon>Eukaryota</taxon>
        <taxon>Viridiplantae</taxon>
        <taxon>Streptophyta</taxon>
        <taxon>Embryophyta</taxon>
        <taxon>Tracheophyta</taxon>
        <taxon>Spermatophyta</taxon>
        <taxon>Magnoliopsida</taxon>
        <taxon>eudicotyledons</taxon>
        <taxon>Gunneridae</taxon>
        <taxon>Pentapetalae</taxon>
        <taxon>asterids</taxon>
        <taxon>lamiids</taxon>
        <taxon>Solanales</taxon>
        <taxon>Solanaceae</taxon>
        <taxon>Solanoideae</taxon>
        <taxon>Datureae</taxon>
        <taxon>Datura</taxon>
    </lineage>
</organism>
<proteinExistence type="predicted"/>
<evidence type="ECO:0000313" key="2">
    <source>
        <dbReference type="Proteomes" id="UP000823775"/>
    </source>
</evidence>
<dbReference type="EMBL" id="JACEIK010000049">
    <property type="protein sequence ID" value="MCD7447952.1"/>
    <property type="molecule type" value="Genomic_DNA"/>
</dbReference>
<evidence type="ECO:0000313" key="1">
    <source>
        <dbReference type="EMBL" id="MCD7447952.1"/>
    </source>
</evidence>
<gene>
    <name evidence="1" type="ORF">HAX54_036771</name>
</gene>
<dbReference type="Proteomes" id="UP000823775">
    <property type="component" value="Unassembled WGS sequence"/>
</dbReference>
<protein>
    <submittedName>
        <fullName evidence="1">Uncharacterized protein</fullName>
    </submittedName>
</protein>
<sequence length="111" mass="13083">MEMDFPYNVTQFGRCLNANEAIHWLGHKIGGGPSTLIAFDMIEDKFREIRTQFDHHKTVDYYKQYHRKLALLNETCYLSYSSTGYLSFQVWALNDYGSEYTFEMQPIGFMV</sequence>
<comment type="caution">
    <text evidence="1">The sequence shown here is derived from an EMBL/GenBank/DDBJ whole genome shotgun (WGS) entry which is preliminary data.</text>
</comment>
<keyword evidence="2" id="KW-1185">Reference proteome</keyword>
<reference evidence="1 2" key="1">
    <citation type="journal article" date="2021" name="BMC Genomics">
        <title>Datura genome reveals duplications of psychoactive alkaloid biosynthetic genes and high mutation rate following tissue culture.</title>
        <authorList>
            <person name="Rajewski A."/>
            <person name="Carter-House D."/>
            <person name="Stajich J."/>
            <person name="Litt A."/>
        </authorList>
    </citation>
    <scope>NUCLEOTIDE SEQUENCE [LARGE SCALE GENOMIC DNA]</scope>
    <source>
        <strain evidence="1">AR-01</strain>
    </source>
</reference>